<sequence length="116" mass="12546">MSMKHFAAAATAAALTLTPALAPTAANAAPPKWAPGHNNSAAQHAPGQIKKQYKKRHKGTERISGDYVYIDDYARWGLAPPEPGHRYVRKDDRIYEVVRDTLAIVGAVALVDALTN</sequence>
<dbReference type="AlphaFoldDB" id="A0A0H5D2L4"/>
<name>A0A0H5D2L4_9RHOB</name>
<feature type="chain" id="PRO_5005218057" description="Integral membrane protein" evidence="2">
    <location>
        <begin position="29"/>
        <end position="116"/>
    </location>
</feature>
<keyword evidence="4" id="KW-1185">Reference proteome</keyword>
<accession>A0A0H5D2L4</accession>
<keyword evidence="2" id="KW-0732">Signal</keyword>
<reference evidence="4" key="1">
    <citation type="submission" date="2015-05" db="EMBL/GenBank/DDBJ databases">
        <authorList>
            <person name="Rodrigo-Torres Lidia"/>
            <person name="Arahal R.David."/>
        </authorList>
    </citation>
    <scope>NUCLEOTIDE SEQUENCE [LARGE SCALE GENOMIC DNA]</scope>
    <source>
        <strain evidence="4">CECT 7321</strain>
    </source>
</reference>
<protein>
    <recommendedName>
        <fullName evidence="5">Integral membrane protein</fullName>
    </recommendedName>
</protein>
<feature type="region of interest" description="Disordered" evidence="1">
    <location>
        <begin position="26"/>
        <end position="58"/>
    </location>
</feature>
<evidence type="ECO:0008006" key="5">
    <source>
        <dbReference type="Google" id="ProtNLM"/>
    </source>
</evidence>
<dbReference type="Proteomes" id="UP000043764">
    <property type="component" value="Unassembled WGS sequence"/>
</dbReference>
<gene>
    <name evidence="3" type="ORF">NIT7321_02122</name>
</gene>
<evidence type="ECO:0000313" key="3">
    <source>
        <dbReference type="EMBL" id="CRL11269.1"/>
    </source>
</evidence>
<dbReference type="EMBL" id="CVRL01000025">
    <property type="protein sequence ID" value="CRL11269.1"/>
    <property type="molecule type" value="Genomic_DNA"/>
</dbReference>
<dbReference type="Gene3D" id="3.10.450.160">
    <property type="entry name" value="inner membrane protein cigr"/>
    <property type="match status" value="1"/>
</dbReference>
<proteinExistence type="predicted"/>
<evidence type="ECO:0000256" key="1">
    <source>
        <dbReference type="SAM" id="MobiDB-lite"/>
    </source>
</evidence>
<evidence type="ECO:0000313" key="4">
    <source>
        <dbReference type="Proteomes" id="UP000043764"/>
    </source>
</evidence>
<evidence type="ECO:0000256" key="2">
    <source>
        <dbReference type="SAM" id="SignalP"/>
    </source>
</evidence>
<organism evidence="3 4">
    <name type="scientific">Phaeobacter italicus</name>
    <dbReference type="NCBI Taxonomy" id="481446"/>
    <lineage>
        <taxon>Bacteria</taxon>
        <taxon>Pseudomonadati</taxon>
        <taxon>Pseudomonadota</taxon>
        <taxon>Alphaproteobacteria</taxon>
        <taxon>Rhodobacterales</taxon>
        <taxon>Roseobacteraceae</taxon>
        <taxon>Phaeobacter</taxon>
    </lineage>
</organism>
<dbReference type="RefSeq" id="WP_050673436.1">
    <property type="nucleotide sequence ID" value="NZ_CAKZKN010000025.1"/>
</dbReference>
<feature type="signal peptide" evidence="2">
    <location>
        <begin position="1"/>
        <end position="28"/>
    </location>
</feature>